<dbReference type="SUPFAM" id="SSF51735">
    <property type="entry name" value="NAD(P)-binding Rossmann-fold domains"/>
    <property type="match status" value="1"/>
</dbReference>
<dbReference type="Proteomes" id="UP001172788">
    <property type="component" value="Unassembled WGS sequence"/>
</dbReference>
<proteinExistence type="inferred from homology"/>
<dbReference type="InterPro" id="IPR050259">
    <property type="entry name" value="SDR"/>
</dbReference>
<dbReference type="Gene3D" id="3.40.50.720">
    <property type="entry name" value="NAD(P)-binding Rossmann-like Domain"/>
    <property type="match status" value="1"/>
</dbReference>
<dbReference type="EMBL" id="QAID01000035">
    <property type="protein sequence ID" value="MDN4578353.1"/>
    <property type="molecule type" value="Genomic_DNA"/>
</dbReference>
<dbReference type="PRINTS" id="PR00081">
    <property type="entry name" value="GDHRDH"/>
</dbReference>
<reference evidence="3" key="1">
    <citation type="submission" date="2018-04" db="EMBL/GenBank/DDBJ databases">
        <authorList>
            <person name="Jy Z."/>
        </authorList>
    </citation>
    <scope>NUCLEOTIDE SEQUENCE</scope>
    <source>
        <strain evidence="4">AS13</strain>
        <strain evidence="3">LA18</strain>
    </source>
</reference>
<evidence type="ECO:0000313" key="3">
    <source>
        <dbReference type="EMBL" id="MDN4573811.1"/>
    </source>
</evidence>
<dbReference type="Pfam" id="PF13561">
    <property type="entry name" value="adh_short_C2"/>
    <property type="match status" value="1"/>
</dbReference>
<dbReference type="FunFam" id="3.40.50.720:FF:000084">
    <property type="entry name" value="Short-chain dehydrogenase reductase"/>
    <property type="match status" value="1"/>
</dbReference>
<organism evidence="3 6">
    <name type="scientific">Pandoraea cepalis</name>
    <dbReference type="NCBI Taxonomy" id="2508294"/>
    <lineage>
        <taxon>Bacteria</taxon>
        <taxon>Pseudomonadati</taxon>
        <taxon>Pseudomonadota</taxon>
        <taxon>Betaproteobacteria</taxon>
        <taxon>Burkholderiales</taxon>
        <taxon>Burkholderiaceae</taxon>
        <taxon>Pandoraea</taxon>
    </lineage>
</organism>
<evidence type="ECO:0000259" key="2">
    <source>
        <dbReference type="SMART" id="SM00822"/>
    </source>
</evidence>
<dbReference type="InterPro" id="IPR020904">
    <property type="entry name" value="Sc_DH/Rdtase_CS"/>
</dbReference>
<dbReference type="PANTHER" id="PTHR42879:SF2">
    <property type="entry name" value="3-OXOACYL-[ACYL-CARRIER-PROTEIN] REDUCTASE FABG"/>
    <property type="match status" value="1"/>
</dbReference>
<dbReference type="NCBIfam" id="NF005559">
    <property type="entry name" value="PRK07231.1"/>
    <property type="match status" value="1"/>
</dbReference>
<dbReference type="SMART" id="SM00822">
    <property type="entry name" value="PKS_KR"/>
    <property type="match status" value="1"/>
</dbReference>
<dbReference type="Proteomes" id="UP001172791">
    <property type="component" value="Unassembled WGS sequence"/>
</dbReference>
<sequence>MRDVARMPIIDSTISSPRAAFSAGISNWTQEPHMQAESRVAVITGGAGGIGAAIAERLAEDGFTVIVSDLDLEAAQTVASAIVARGHRADAMTLDVGNDDSIEQCFAALDERYGRCDVLVNNAGIASLKPFIDFPLDTFRRIMEINVTGPLALAQHAARRMRARQWGRIVNIASTSGIRAGTGRTGYGTSKTAMMGLTRQIAIELAQSGITANAIAPGPVETPLTRHHSAQARETYLRQVPMKRYGQPSEIAAAVAFFASEGASFVTGQTLAVDGGFVAAGILDE</sequence>
<keyword evidence="5" id="KW-1185">Reference proteome</keyword>
<dbReference type="CDD" id="cd05233">
    <property type="entry name" value="SDR_c"/>
    <property type="match status" value="1"/>
</dbReference>
<dbReference type="PANTHER" id="PTHR42879">
    <property type="entry name" value="3-OXOACYL-(ACYL-CARRIER-PROTEIN) REDUCTASE"/>
    <property type="match status" value="1"/>
</dbReference>
<dbReference type="InterPro" id="IPR057326">
    <property type="entry name" value="KR_dom"/>
</dbReference>
<evidence type="ECO:0000256" key="1">
    <source>
        <dbReference type="ARBA" id="ARBA00006484"/>
    </source>
</evidence>
<comment type="similarity">
    <text evidence="1">Belongs to the short-chain dehydrogenases/reductases (SDR) family.</text>
</comment>
<accession>A0AAW7MM07</accession>
<evidence type="ECO:0000313" key="5">
    <source>
        <dbReference type="Proteomes" id="UP001172788"/>
    </source>
</evidence>
<evidence type="ECO:0000313" key="6">
    <source>
        <dbReference type="Proteomes" id="UP001172791"/>
    </source>
</evidence>
<dbReference type="PRINTS" id="PR00080">
    <property type="entry name" value="SDRFAMILY"/>
</dbReference>
<evidence type="ECO:0000313" key="4">
    <source>
        <dbReference type="EMBL" id="MDN4578353.1"/>
    </source>
</evidence>
<dbReference type="InterPro" id="IPR002347">
    <property type="entry name" value="SDR_fam"/>
</dbReference>
<dbReference type="GO" id="GO:0032787">
    <property type="term" value="P:monocarboxylic acid metabolic process"/>
    <property type="evidence" value="ECO:0007669"/>
    <property type="project" value="UniProtKB-ARBA"/>
</dbReference>
<dbReference type="PROSITE" id="PS00061">
    <property type="entry name" value="ADH_SHORT"/>
    <property type="match status" value="1"/>
</dbReference>
<dbReference type="InterPro" id="IPR036291">
    <property type="entry name" value="NAD(P)-bd_dom_sf"/>
</dbReference>
<comment type="caution">
    <text evidence="3">The sequence shown here is derived from an EMBL/GenBank/DDBJ whole genome shotgun (WGS) entry which is preliminary data.</text>
</comment>
<protein>
    <submittedName>
        <fullName evidence="3">Oxidoreductase</fullName>
    </submittedName>
</protein>
<dbReference type="AlphaFoldDB" id="A0AAW7MM07"/>
<dbReference type="EMBL" id="QAIC01000037">
    <property type="protein sequence ID" value="MDN4573811.1"/>
    <property type="molecule type" value="Genomic_DNA"/>
</dbReference>
<feature type="domain" description="Ketoreductase" evidence="2">
    <location>
        <begin position="39"/>
        <end position="218"/>
    </location>
</feature>
<dbReference type="NCBIfam" id="NF009466">
    <property type="entry name" value="PRK12826.1-2"/>
    <property type="match status" value="1"/>
</dbReference>
<name>A0AAW7MM07_9BURK</name>
<gene>
    <name evidence="3" type="ORF">DBA34_11140</name>
    <name evidence="4" type="ORF">DBB29_09520</name>
</gene>